<dbReference type="GeneTree" id="ENSGT00530000064137"/>
<organism evidence="2 3">
    <name type="scientific">Callorhinchus milii</name>
    <name type="common">Ghost shark</name>
    <dbReference type="NCBI Taxonomy" id="7868"/>
    <lineage>
        <taxon>Eukaryota</taxon>
        <taxon>Metazoa</taxon>
        <taxon>Chordata</taxon>
        <taxon>Craniata</taxon>
        <taxon>Vertebrata</taxon>
        <taxon>Chondrichthyes</taxon>
        <taxon>Holocephali</taxon>
        <taxon>Chimaeriformes</taxon>
        <taxon>Callorhinchidae</taxon>
        <taxon>Callorhinchus</taxon>
    </lineage>
</organism>
<dbReference type="Ensembl" id="ENSCMIT00000046764.1">
    <property type="protein sequence ID" value="ENSCMIP00000046108.1"/>
    <property type="gene ID" value="ENSCMIG00000018988.1"/>
</dbReference>
<evidence type="ECO:0000313" key="3">
    <source>
        <dbReference type="Proteomes" id="UP000314986"/>
    </source>
</evidence>
<reference evidence="3" key="3">
    <citation type="journal article" date="2014" name="Nature">
        <title>Elephant shark genome provides unique insights into gnathostome evolution.</title>
        <authorList>
            <consortium name="International Elephant Shark Genome Sequencing Consortium"/>
            <person name="Venkatesh B."/>
            <person name="Lee A.P."/>
            <person name="Ravi V."/>
            <person name="Maurya A.K."/>
            <person name="Lian M.M."/>
            <person name="Swann J.B."/>
            <person name="Ohta Y."/>
            <person name="Flajnik M.F."/>
            <person name="Sutoh Y."/>
            <person name="Kasahara M."/>
            <person name="Hoon S."/>
            <person name="Gangu V."/>
            <person name="Roy S.W."/>
            <person name="Irimia M."/>
            <person name="Korzh V."/>
            <person name="Kondrychyn I."/>
            <person name="Lim Z.W."/>
            <person name="Tay B.H."/>
            <person name="Tohari S."/>
            <person name="Kong K.W."/>
            <person name="Ho S."/>
            <person name="Lorente-Galdos B."/>
            <person name="Quilez J."/>
            <person name="Marques-Bonet T."/>
            <person name="Raney B.J."/>
            <person name="Ingham P.W."/>
            <person name="Tay A."/>
            <person name="Hillier L.W."/>
            <person name="Minx P."/>
            <person name="Boehm T."/>
            <person name="Wilson R.K."/>
            <person name="Brenner S."/>
            <person name="Warren W.C."/>
        </authorList>
    </citation>
    <scope>NUCLEOTIDE SEQUENCE [LARGE SCALE GENOMIC DNA]</scope>
</reference>
<feature type="region of interest" description="Disordered" evidence="1">
    <location>
        <begin position="131"/>
        <end position="193"/>
    </location>
</feature>
<dbReference type="GO" id="GO:0005634">
    <property type="term" value="C:nucleus"/>
    <property type="evidence" value="ECO:0007669"/>
    <property type="project" value="TreeGrafter"/>
</dbReference>
<dbReference type="GO" id="GO:0003682">
    <property type="term" value="F:chromatin binding"/>
    <property type="evidence" value="ECO:0007669"/>
    <property type="project" value="TreeGrafter"/>
</dbReference>
<dbReference type="Proteomes" id="UP000314986">
    <property type="component" value="Unassembled WGS sequence"/>
</dbReference>
<reference evidence="3" key="2">
    <citation type="journal article" date="2007" name="PLoS Biol.">
        <title>Survey sequencing and comparative analysis of the elephant shark (Callorhinchus milii) genome.</title>
        <authorList>
            <person name="Venkatesh B."/>
            <person name="Kirkness E.F."/>
            <person name="Loh Y.H."/>
            <person name="Halpern A.L."/>
            <person name="Lee A.P."/>
            <person name="Johnson J."/>
            <person name="Dandona N."/>
            <person name="Viswanathan L.D."/>
            <person name="Tay A."/>
            <person name="Venter J.C."/>
            <person name="Strausberg R.L."/>
            <person name="Brenner S."/>
        </authorList>
    </citation>
    <scope>NUCLEOTIDE SEQUENCE [LARGE SCALE GENOMIC DNA]</scope>
</reference>
<reference evidence="2" key="5">
    <citation type="submission" date="2025-09" db="UniProtKB">
        <authorList>
            <consortium name="Ensembl"/>
        </authorList>
    </citation>
    <scope>IDENTIFICATION</scope>
</reference>
<reference evidence="2" key="4">
    <citation type="submission" date="2025-08" db="UniProtKB">
        <authorList>
            <consortium name="Ensembl"/>
        </authorList>
    </citation>
    <scope>IDENTIFICATION</scope>
</reference>
<keyword evidence="3" id="KW-1185">Reference proteome</keyword>
<dbReference type="GO" id="GO:0010369">
    <property type="term" value="C:chromocenter"/>
    <property type="evidence" value="ECO:0007669"/>
    <property type="project" value="TreeGrafter"/>
</dbReference>
<protein>
    <submittedName>
        <fullName evidence="2">Uncharacterized protein</fullName>
    </submittedName>
</protein>
<accession>A0A4W3K4S4</accession>
<dbReference type="AlphaFoldDB" id="A0A4W3K4S4"/>
<evidence type="ECO:0000256" key="1">
    <source>
        <dbReference type="SAM" id="MobiDB-lite"/>
    </source>
</evidence>
<evidence type="ECO:0000313" key="2">
    <source>
        <dbReference type="Ensembl" id="ENSCMIP00000046108.1"/>
    </source>
</evidence>
<feature type="compositionally biased region" description="Polar residues" evidence="1">
    <location>
        <begin position="373"/>
        <end position="398"/>
    </location>
</feature>
<feature type="region of interest" description="Disordered" evidence="1">
    <location>
        <begin position="363"/>
        <end position="421"/>
    </location>
</feature>
<dbReference type="PANTHER" id="PTHR16112">
    <property type="entry name" value="METHYL-CPG BINDING PROTEIN, DROSOPHILA"/>
    <property type="match status" value="1"/>
</dbReference>
<name>A0A4W3K4S4_CALMI</name>
<reference evidence="3" key="1">
    <citation type="journal article" date="2006" name="Science">
        <title>Ancient noncoding elements conserved in the human genome.</title>
        <authorList>
            <person name="Venkatesh B."/>
            <person name="Kirkness E.F."/>
            <person name="Loh Y.H."/>
            <person name="Halpern A.L."/>
            <person name="Lee A.P."/>
            <person name="Johnson J."/>
            <person name="Dandona N."/>
            <person name="Viswanathan L.D."/>
            <person name="Tay A."/>
            <person name="Venter J.C."/>
            <person name="Strausberg R.L."/>
            <person name="Brenner S."/>
        </authorList>
    </citation>
    <scope>NUCLEOTIDE SEQUENCE [LARGE SCALE GENOMIC DNA]</scope>
</reference>
<feature type="compositionally biased region" description="Polar residues" evidence="1">
    <location>
        <begin position="174"/>
        <end position="187"/>
    </location>
</feature>
<proteinExistence type="predicted"/>
<dbReference type="PANTHER" id="PTHR16112:SF16">
    <property type="entry name" value="SIX-BANDED, ISOFORM H"/>
    <property type="match status" value="1"/>
</dbReference>
<sequence length="743" mass="78144">RRAIIAVSKHFAEFPVNICDLTSPFLSSPSGTVLSSVQQVRAYLLTEGACKCGLECPLILHKVFSFDPGANVKRRTAEDVKADEDVMKLCNHKRKIIAMATLHKSMETTHSSLALSSPTLVLTLMGAPNSLGRPFQPASSPNHDPHSGYPRQRHGSSDHRQTSPCSRHRGDPTSPVSAGTTLPTASALSPHLESKGRCETFARTYSPFNPELHSGSVHLHQNPLMAVGLPQKSQALLSRGMISPPPPPPAPLPRSPKSPLVKNSCGFASNADVAASVFQKRSPGPVTSLQNPKDPLGILDLICDGLEPTGGGCSTAPAAQPSQHSQVAALNVNVPPLLSHLPSLAGSTAHGSPHPESSLAQVVGGVKRAPQRSRPSSTSSDQEGYTLTGQQSRCSTPKSHSRSPRSLNSPRPSLPPSPKAKVDGFFQQYKELSGPLFATAGNAASHQSLPLHLPAPTDNVPQPMKPPGLLGMPLNEIFSQQHNAAFFPASSLLSAAAKAQLASQNKMAAGGGYNATATGNHRTPEIQSTLPNHFSPAPNRLLPMADPPCGPQRDKAAAQHKDLSKKRKTATPTVLSMLKQSQTNLSNGSKLEADILRNQWPNLSLVNQPMSQLLHSLSAQSSQANSNNSTCHINSVSFPSCTNNQFNIVASNLNPSPVQNLPVVNVPVGSVGETTSSQSLSTNLLSSYQEANSHLLGLVGQLALCSPGPSSGSAPVLKIPASTLLMLPHSSGSSSQNLADVGK</sequence>